<name>A0ABY4FX29_9MICO</name>
<organism evidence="1 2">
    <name type="scientific">Leucobacter rhizosphaerae</name>
    <dbReference type="NCBI Taxonomy" id="2932245"/>
    <lineage>
        <taxon>Bacteria</taxon>
        <taxon>Bacillati</taxon>
        <taxon>Actinomycetota</taxon>
        <taxon>Actinomycetes</taxon>
        <taxon>Micrococcales</taxon>
        <taxon>Microbacteriaceae</taxon>
        <taxon>Leucobacter</taxon>
    </lineage>
</organism>
<dbReference type="Proteomes" id="UP000831775">
    <property type="component" value="Chromosome"/>
</dbReference>
<keyword evidence="2" id="KW-1185">Reference proteome</keyword>
<protein>
    <recommendedName>
        <fullName evidence="3">Solute-binding protein family 3/N-terminal domain-containing protein</fullName>
    </recommendedName>
</protein>
<dbReference type="PROSITE" id="PS51257">
    <property type="entry name" value="PROKAR_LIPOPROTEIN"/>
    <property type="match status" value="1"/>
</dbReference>
<dbReference type="Gene3D" id="3.40.190.10">
    <property type="entry name" value="Periplasmic binding protein-like II"/>
    <property type="match status" value="1"/>
</dbReference>
<gene>
    <name evidence="1" type="ORF">MUN76_02380</name>
</gene>
<dbReference type="RefSeq" id="WP_244686816.1">
    <property type="nucleotide sequence ID" value="NZ_CP095043.1"/>
</dbReference>
<accession>A0ABY4FX29</accession>
<dbReference type="SUPFAM" id="SSF53850">
    <property type="entry name" value="Periplasmic binding protein-like II"/>
    <property type="match status" value="1"/>
</dbReference>
<proteinExistence type="predicted"/>
<dbReference type="EMBL" id="CP095043">
    <property type="protein sequence ID" value="UOQ60851.1"/>
    <property type="molecule type" value="Genomic_DNA"/>
</dbReference>
<evidence type="ECO:0000313" key="2">
    <source>
        <dbReference type="Proteomes" id="UP000831775"/>
    </source>
</evidence>
<evidence type="ECO:0008006" key="3">
    <source>
        <dbReference type="Google" id="ProtNLM"/>
    </source>
</evidence>
<evidence type="ECO:0000313" key="1">
    <source>
        <dbReference type="EMBL" id="UOQ60851.1"/>
    </source>
</evidence>
<reference evidence="1 2" key="1">
    <citation type="submission" date="2022-04" db="EMBL/GenBank/DDBJ databases">
        <title>Leucobacter sp. isolated from rhizosphere of onion.</title>
        <authorList>
            <person name="Won M."/>
            <person name="Lee C.-M."/>
            <person name="Woen H.-Y."/>
            <person name="Kwon S.-W."/>
        </authorList>
    </citation>
    <scope>NUCLEOTIDE SEQUENCE [LARGE SCALE GENOMIC DNA]</scope>
    <source>
        <strain evidence="1 2">H25R-14</strain>
    </source>
</reference>
<sequence>MARLRVRSRAAGVVGSVILLGTITACGLQIPSDPDGTLSDVAGGTLRVGVSTEPGVITASGDTFDGPAADLVDGLADELGAEVEWHPLGEESIVRMLEDDALDLGVGGFTDATPWIDRAGVSRAFDHLPDLEGRRFVVLVQLGENAFLSRVEAFLDAESGS</sequence>